<proteinExistence type="predicted"/>
<protein>
    <recommendedName>
        <fullName evidence="3">XRE family transcriptional regulator</fullName>
    </recommendedName>
</protein>
<keyword evidence="2" id="KW-1185">Reference proteome</keyword>
<evidence type="ECO:0000313" key="1">
    <source>
        <dbReference type="EMBL" id="PYB71284.1"/>
    </source>
</evidence>
<dbReference type="InterPro" id="IPR010982">
    <property type="entry name" value="Lambda_DNA-bd_dom_sf"/>
</dbReference>
<evidence type="ECO:0008006" key="3">
    <source>
        <dbReference type="Google" id="ProtNLM"/>
    </source>
</evidence>
<evidence type="ECO:0000313" key="2">
    <source>
        <dbReference type="Proteomes" id="UP000247536"/>
    </source>
</evidence>
<reference evidence="1 2" key="1">
    <citation type="submission" date="2018-06" db="EMBL/GenBank/DDBJ databases">
        <title>Rhizobium wuzhouense sp. nov., isolated from roots of Oryza officinalis.</title>
        <authorList>
            <person name="Yuan T."/>
        </authorList>
    </citation>
    <scope>NUCLEOTIDE SEQUENCE [LARGE SCALE GENOMIC DNA]</scope>
    <source>
        <strain evidence="1 2">W44</strain>
    </source>
</reference>
<accession>A0ABX5NRE6</accession>
<dbReference type="EMBL" id="QJRY01000007">
    <property type="protein sequence ID" value="PYB71284.1"/>
    <property type="molecule type" value="Genomic_DNA"/>
</dbReference>
<dbReference type="Proteomes" id="UP000247536">
    <property type="component" value="Unassembled WGS sequence"/>
</dbReference>
<name>A0ABX5NRE6_9HYPH</name>
<gene>
    <name evidence="1" type="ORF">DMY87_18165</name>
</gene>
<dbReference type="RefSeq" id="WP_110793074.1">
    <property type="nucleotide sequence ID" value="NZ_QJRY01000007.1"/>
</dbReference>
<sequence>MSDADSSLAQFDWFAFRLALRSAAFSDGRSQAEMAADAGVTSSDFSRLMGGHHLSIAKVIAACDWMDRDLRSFYRAPPVQGKSRACSAGNVKHSAVKHEVRA</sequence>
<organism evidence="1 2">
    <name type="scientific">Rhizobium wuzhouense</name>
    <dbReference type="NCBI Taxonomy" id="1986026"/>
    <lineage>
        <taxon>Bacteria</taxon>
        <taxon>Pseudomonadati</taxon>
        <taxon>Pseudomonadota</taxon>
        <taxon>Alphaproteobacteria</taxon>
        <taxon>Hyphomicrobiales</taxon>
        <taxon>Rhizobiaceae</taxon>
        <taxon>Rhizobium/Agrobacterium group</taxon>
        <taxon>Rhizobium</taxon>
    </lineage>
</organism>
<dbReference type="SUPFAM" id="SSF47413">
    <property type="entry name" value="lambda repressor-like DNA-binding domains"/>
    <property type="match status" value="1"/>
</dbReference>
<comment type="caution">
    <text evidence="1">The sequence shown here is derived from an EMBL/GenBank/DDBJ whole genome shotgun (WGS) entry which is preliminary data.</text>
</comment>